<dbReference type="SUPFAM" id="SSF56672">
    <property type="entry name" value="DNA/RNA polymerases"/>
    <property type="match status" value="1"/>
</dbReference>
<protein>
    <recommendedName>
        <fullName evidence="2">Reverse transcriptase domain-containing protein</fullName>
    </recommendedName>
</protein>
<dbReference type="GO" id="GO:0006310">
    <property type="term" value="P:DNA recombination"/>
    <property type="evidence" value="ECO:0007669"/>
    <property type="project" value="UniProtKB-KW"/>
</dbReference>
<dbReference type="EMBL" id="KQ971375">
    <property type="protein sequence ID" value="EEZ97629.1"/>
    <property type="molecule type" value="Genomic_DNA"/>
</dbReference>
<evidence type="ECO:0000313" key="4">
    <source>
        <dbReference type="Proteomes" id="UP000007266"/>
    </source>
</evidence>
<evidence type="ECO:0000313" key="3">
    <source>
        <dbReference type="EMBL" id="EEZ97629.1"/>
    </source>
</evidence>
<dbReference type="InterPro" id="IPR013762">
    <property type="entry name" value="Integrase-like_cat_sf"/>
</dbReference>
<dbReference type="STRING" id="7070.D6X3L6"/>
<dbReference type="GO" id="GO:0003677">
    <property type="term" value="F:DNA binding"/>
    <property type="evidence" value="ECO:0007669"/>
    <property type="project" value="InterPro"/>
</dbReference>
<dbReference type="PROSITE" id="PS50878">
    <property type="entry name" value="RT_POL"/>
    <property type="match status" value="1"/>
</dbReference>
<dbReference type="InterPro" id="IPR011010">
    <property type="entry name" value="DNA_brk_join_enz"/>
</dbReference>
<dbReference type="SUPFAM" id="SSF56349">
    <property type="entry name" value="DNA breaking-rejoining enzymes"/>
    <property type="match status" value="1"/>
</dbReference>
<feature type="domain" description="Reverse transcriptase" evidence="2">
    <location>
        <begin position="328"/>
        <end position="468"/>
    </location>
</feature>
<dbReference type="eggNOG" id="KOG0017">
    <property type="taxonomic scope" value="Eukaryota"/>
</dbReference>
<dbReference type="Pfam" id="PF00589">
    <property type="entry name" value="Phage_integrase"/>
    <property type="match status" value="1"/>
</dbReference>
<keyword evidence="1" id="KW-0233">DNA recombination</keyword>
<dbReference type="GO" id="GO:0071897">
    <property type="term" value="P:DNA biosynthetic process"/>
    <property type="evidence" value="ECO:0007669"/>
    <property type="project" value="UniProtKB-ARBA"/>
</dbReference>
<dbReference type="Gene3D" id="1.10.443.10">
    <property type="entry name" value="Intergrase catalytic core"/>
    <property type="match status" value="1"/>
</dbReference>
<dbReference type="PANTHER" id="PTHR24559:SF444">
    <property type="entry name" value="REVERSE TRANSCRIPTASE DOMAIN-CONTAINING PROTEIN"/>
    <property type="match status" value="1"/>
</dbReference>
<keyword evidence="4" id="KW-1185">Reference proteome</keyword>
<dbReference type="PhylomeDB" id="D6X3L6"/>
<name>D6X3L6_TRICA</name>
<proteinExistence type="predicted"/>
<evidence type="ECO:0000259" key="2">
    <source>
        <dbReference type="PROSITE" id="PS50878"/>
    </source>
</evidence>
<dbReference type="InterPro" id="IPR000477">
    <property type="entry name" value="RT_dom"/>
</dbReference>
<dbReference type="GO" id="GO:0015074">
    <property type="term" value="P:DNA integration"/>
    <property type="evidence" value="ECO:0007669"/>
    <property type="project" value="InterPro"/>
</dbReference>
<gene>
    <name evidence="3" type="primary">GLEAN_16077</name>
    <name evidence="3" type="ORF">TcasGA2_TC016077</name>
</gene>
<dbReference type="AlphaFoldDB" id="D6X3L6"/>
<dbReference type="InterPro" id="IPR053134">
    <property type="entry name" value="RNA-dir_DNA_polymerase"/>
</dbReference>
<dbReference type="InterPro" id="IPR043502">
    <property type="entry name" value="DNA/RNA_pol_sf"/>
</dbReference>
<dbReference type="CDD" id="cd01647">
    <property type="entry name" value="RT_LTR"/>
    <property type="match status" value="1"/>
</dbReference>
<dbReference type="HOGENOM" id="CLU_584410_0_0_1"/>
<dbReference type="Pfam" id="PF00078">
    <property type="entry name" value="RVT_1"/>
    <property type="match status" value="1"/>
</dbReference>
<accession>D6X3L6</accession>
<evidence type="ECO:0000256" key="1">
    <source>
        <dbReference type="ARBA" id="ARBA00023172"/>
    </source>
</evidence>
<dbReference type="PANTHER" id="PTHR24559">
    <property type="entry name" value="TRANSPOSON TY3-I GAG-POL POLYPROTEIN"/>
    <property type="match status" value="1"/>
</dbReference>
<reference evidence="3 4" key="1">
    <citation type="journal article" date="2008" name="Nature">
        <title>The genome of the model beetle and pest Tribolium castaneum.</title>
        <authorList>
            <consortium name="Tribolium Genome Sequencing Consortium"/>
            <person name="Richards S."/>
            <person name="Gibbs R.A."/>
            <person name="Weinstock G.M."/>
            <person name="Brown S.J."/>
            <person name="Denell R."/>
            <person name="Beeman R.W."/>
            <person name="Gibbs R."/>
            <person name="Beeman R.W."/>
            <person name="Brown S.J."/>
            <person name="Bucher G."/>
            <person name="Friedrich M."/>
            <person name="Grimmelikhuijzen C.J."/>
            <person name="Klingler M."/>
            <person name="Lorenzen M."/>
            <person name="Richards S."/>
            <person name="Roth S."/>
            <person name="Schroder R."/>
            <person name="Tautz D."/>
            <person name="Zdobnov E.M."/>
            <person name="Muzny D."/>
            <person name="Gibbs R.A."/>
            <person name="Weinstock G.M."/>
            <person name="Attaway T."/>
            <person name="Bell S."/>
            <person name="Buhay C.J."/>
            <person name="Chandrabose M.N."/>
            <person name="Chavez D."/>
            <person name="Clerk-Blankenburg K.P."/>
            <person name="Cree A."/>
            <person name="Dao M."/>
            <person name="Davis C."/>
            <person name="Chacko J."/>
            <person name="Dinh H."/>
            <person name="Dugan-Rocha S."/>
            <person name="Fowler G."/>
            <person name="Garner T.T."/>
            <person name="Garnes J."/>
            <person name="Gnirke A."/>
            <person name="Hawes A."/>
            <person name="Hernandez J."/>
            <person name="Hines S."/>
            <person name="Holder M."/>
            <person name="Hume J."/>
            <person name="Jhangiani S.N."/>
            <person name="Joshi V."/>
            <person name="Khan Z.M."/>
            <person name="Jackson L."/>
            <person name="Kovar C."/>
            <person name="Kowis A."/>
            <person name="Lee S."/>
            <person name="Lewis L.R."/>
            <person name="Margolis J."/>
            <person name="Morgan M."/>
            <person name="Nazareth L.V."/>
            <person name="Nguyen N."/>
            <person name="Okwuonu G."/>
            <person name="Parker D."/>
            <person name="Richards S."/>
            <person name="Ruiz S.J."/>
            <person name="Santibanez J."/>
            <person name="Savard J."/>
            <person name="Scherer S.E."/>
            <person name="Schneider B."/>
            <person name="Sodergren E."/>
            <person name="Tautz D."/>
            <person name="Vattahil S."/>
            <person name="Villasana D."/>
            <person name="White C.S."/>
            <person name="Wright R."/>
            <person name="Park Y."/>
            <person name="Beeman R.W."/>
            <person name="Lord J."/>
            <person name="Oppert B."/>
            <person name="Lorenzen M."/>
            <person name="Brown S."/>
            <person name="Wang L."/>
            <person name="Savard J."/>
            <person name="Tautz D."/>
            <person name="Richards S."/>
            <person name="Weinstock G."/>
            <person name="Gibbs R.A."/>
            <person name="Liu Y."/>
            <person name="Worley K."/>
            <person name="Weinstock G."/>
            <person name="Elsik C.G."/>
            <person name="Reese J.T."/>
            <person name="Elhaik E."/>
            <person name="Landan G."/>
            <person name="Graur D."/>
            <person name="Arensburger P."/>
            <person name="Atkinson P."/>
            <person name="Beeman R.W."/>
            <person name="Beidler J."/>
            <person name="Brown S.J."/>
            <person name="Demuth J.P."/>
            <person name="Drury D.W."/>
            <person name="Du Y.Z."/>
            <person name="Fujiwara H."/>
            <person name="Lorenzen M."/>
            <person name="Maselli V."/>
            <person name="Osanai M."/>
            <person name="Park Y."/>
            <person name="Robertson H.M."/>
            <person name="Tu Z."/>
            <person name="Wang J.J."/>
            <person name="Wang S."/>
            <person name="Richards S."/>
            <person name="Song H."/>
            <person name="Zhang L."/>
            <person name="Sodergren E."/>
            <person name="Werner D."/>
            <person name="Stanke M."/>
            <person name="Morgenstern B."/>
            <person name="Solovyev V."/>
            <person name="Kosarev P."/>
            <person name="Brown G."/>
            <person name="Chen H.C."/>
            <person name="Ermolaeva O."/>
            <person name="Hlavina W."/>
            <person name="Kapustin Y."/>
            <person name="Kiryutin B."/>
            <person name="Kitts P."/>
            <person name="Maglott D."/>
            <person name="Pruitt K."/>
            <person name="Sapojnikov V."/>
            <person name="Souvorov A."/>
            <person name="Mackey A.J."/>
            <person name="Waterhouse R.M."/>
            <person name="Wyder S."/>
            <person name="Zdobnov E.M."/>
            <person name="Zdobnov E.M."/>
            <person name="Wyder S."/>
            <person name="Kriventseva E.V."/>
            <person name="Kadowaki T."/>
            <person name="Bork P."/>
            <person name="Aranda M."/>
            <person name="Bao R."/>
            <person name="Beermann A."/>
            <person name="Berns N."/>
            <person name="Bolognesi R."/>
            <person name="Bonneton F."/>
            <person name="Bopp D."/>
            <person name="Brown S.J."/>
            <person name="Bucher G."/>
            <person name="Butts T."/>
            <person name="Chaumot A."/>
            <person name="Denell R.E."/>
            <person name="Ferrier D.E."/>
            <person name="Friedrich M."/>
            <person name="Gordon C.M."/>
            <person name="Jindra M."/>
            <person name="Klingler M."/>
            <person name="Lan Q."/>
            <person name="Lattorff H.M."/>
            <person name="Laudet V."/>
            <person name="von Levetsow C."/>
            <person name="Liu Z."/>
            <person name="Lutz R."/>
            <person name="Lynch J.A."/>
            <person name="da Fonseca R.N."/>
            <person name="Posnien N."/>
            <person name="Reuter R."/>
            <person name="Roth S."/>
            <person name="Savard J."/>
            <person name="Schinko J.B."/>
            <person name="Schmitt C."/>
            <person name="Schoppmeier M."/>
            <person name="Schroder R."/>
            <person name="Shippy T.D."/>
            <person name="Simonnet F."/>
            <person name="Marques-Souza H."/>
            <person name="Tautz D."/>
            <person name="Tomoyasu Y."/>
            <person name="Trauner J."/>
            <person name="Van der Zee M."/>
            <person name="Vervoort M."/>
            <person name="Wittkopp N."/>
            <person name="Wimmer E.A."/>
            <person name="Yang X."/>
            <person name="Jones A.K."/>
            <person name="Sattelle D.B."/>
            <person name="Ebert P.R."/>
            <person name="Nelson D."/>
            <person name="Scott J.G."/>
            <person name="Beeman R.W."/>
            <person name="Muthukrishnan S."/>
            <person name="Kramer K.J."/>
            <person name="Arakane Y."/>
            <person name="Beeman R.W."/>
            <person name="Zhu Q."/>
            <person name="Hogenkamp D."/>
            <person name="Dixit R."/>
            <person name="Oppert B."/>
            <person name="Jiang H."/>
            <person name="Zou Z."/>
            <person name="Marshall J."/>
            <person name="Elpidina E."/>
            <person name="Vinokurov K."/>
            <person name="Oppert C."/>
            <person name="Zou Z."/>
            <person name="Evans J."/>
            <person name="Lu Z."/>
            <person name="Zhao P."/>
            <person name="Sumathipala N."/>
            <person name="Altincicek B."/>
            <person name="Vilcinskas A."/>
            <person name="Williams M."/>
            <person name="Hultmark D."/>
            <person name="Hetru C."/>
            <person name="Jiang H."/>
            <person name="Grimmelikhuijzen C.J."/>
            <person name="Hauser F."/>
            <person name="Cazzamali G."/>
            <person name="Williamson M."/>
            <person name="Park Y."/>
            <person name="Li B."/>
            <person name="Tanaka Y."/>
            <person name="Predel R."/>
            <person name="Neupert S."/>
            <person name="Schachtner J."/>
            <person name="Verleyen P."/>
            <person name="Raible F."/>
            <person name="Bork P."/>
            <person name="Friedrich M."/>
            <person name="Walden K.K."/>
            <person name="Robertson H.M."/>
            <person name="Angeli S."/>
            <person name="Foret S."/>
            <person name="Bucher G."/>
            <person name="Schuetz S."/>
            <person name="Maleszka R."/>
            <person name="Wimmer E.A."/>
            <person name="Beeman R.W."/>
            <person name="Lorenzen M."/>
            <person name="Tomoyasu Y."/>
            <person name="Miller S.C."/>
            <person name="Grossmann D."/>
            <person name="Bucher G."/>
        </authorList>
    </citation>
    <scope>NUCLEOTIDE SEQUENCE [LARGE SCALE GENOMIC DNA]</scope>
    <source>
        <strain evidence="3 4">Georgia GA2</strain>
    </source>
</reference>
<dbReference type="Proteomes" id="UP000007266">
    <property type="component" value="Linkage group 10"/>
</dbReference>
<reference evidence="3 4" key="2">
    <citation type="journal article" date="2010" name="Nucleic Acids Res.">
        <title>BeetleBase in 2010: revisions to provide comprehensive genomic information for Tribolium castaneum.</title>
        <authorList>
            <person name="Kim H.S."/>
            <person name="Murphy T."/>
            <person name="Xia J."/>
            <person name="Caragea D."/>
            <person name="Park Y."/>
            <person name="Beeman R.W."/>
            <person name="Lorenzen M.D."/>
            <person name="Butcher S."/>
            <person name="Manak J.R."/>
            <person name="Brown S.J."/>
        </authorList>
    </citation>
    <scope>GENOME REANNOTATION</scope>
    <source>
        <strain evidence="3 4">Georgia GA2</strain>
    </source>
</reference>
<dbReference type="InterPro" id="IPR043128">
    <property type="entry name" value="Rev_trsase/Diguanyl_cyclase"/>
</dbReference>
<sequence>MTIAPASDDTKDIDVQVEEGEEIDQCAVVVRSQELHAMKLEHIEDLDRALLVKIPDTKTKVSRSFTVTGEYYYICKKYMNLRPTNIQCSSFFLNFQNNKCTSQKIGINKLAAMPKSVATFLNLQNPQLYTGHCLRRSSATLLVDGGADITTLKRHGAWQSTSVAEGYIDNNLNNKLQIENPHSKTTRAAGQNLIQRANKEAGQVEETTSIQEGKINQVAQADIFSLQDPRIFKIEDCPLSYQAMRRETVEWNVSKVQRSQKTKFPRVLNATTTSVYNSFGQLFRSFSQLLQNTSQFKMYQGSWTTVYRPYRISFSEKEQVRNIVRELKEADIIEETDSPFASPVILVKKKSGEVRMCVDYRALNKKTVKQHYPLPLIDDQLDRLRGQIYFTSVDLSMGYHQVPMSIHARGKTAFINPDGVYCFKRMSFGLANAPSQFQRLINIVVGNLRYDTAMAYLDDICRMKSERS</sequence>
<dbReference type="Gene3D" id="3.10.10.10">
    <property type="entry name" value="HIV Type 1 Reverse Transcriptase, subunit A, domain 1"/>
    <property type="match status" value="1"/>
</dbReference>
<dbReference type="Gene3D" id="3.30.70.270">
    <property type="match status" value="1"/>
</dbReference>
<dbReference type="InterPro" id="IPR002104">
    <property type="entry name" value="Integrase_catalytic"/>
</dbReference>
<organism evidence="3 4">
    <name type="scientific">Tribolium castaneum</name>
    <name type="common">Red flour beetle</name>
    <dbReference type="NCBI Taxonomy" id="7070"/>
    <lineage>
        <taxon>Eukaryota</taxon>
        <taxon>Metazoa</taxon>
        <taxon>Ecdysozoa</taxon>
        <taxon>Arthropoda</taxon>
        <taxon>Hexapoda</taxon>
        <taxon>Insecta</taxon>
        <taxon>Pterygota</taxon>
        <taxon>Neoptera</taxon>
        <taxon>Endopterygota</taxon>
        <taxon>Coleoptera</taxon>
        <taxon>Polyphaga</taxon>
        <taxon>Cucujiformia</taxon>
        <taxon>Tenebrionidae</taxon>
        <taxon>Tenebrionidae incertae sedis</taxon>
        <taxon>Tribolium</taxon>
    </lineage>
</organism>